<accession>A0A645F826</accession>
<evidence type="ECO:0000313" key="1">
    <source>
        <dbReference type="EMBL" id="MPN10508.1"/>
    </source>
</evidence>
<protein>
    <submittedName>
        <fullName evidence="1">Uncharacterized protein</fullName>
    </submittedName>
</protein>
<dbReference type="AlphaFoldDB" id="A0A645F826"/>
<proteinExistence type="predicted"/>
<sequence length="81" mass="8904">MTGLKAEFLPGEAAIDSEAVHVDRNLNRTPEAGRANVHRICFTPKQSEVTLAFTDRDSNGLPGEELGLTFVQVKPRFLPEP</sequence>
<organism evidence="1">
    <name type="scientific">bioreactor metagenome</name>
    <dbReference type="NCBI Taxonomy" id="1076179"/>
    <lineage>
        <taxon>unclassified sequences</taxon>
        <taxon>metagenomes</taxon>
        <taxon>ecological metagenomes</taxon>
    </lineage>
</organism>
<name>A0A645F826_9ZZZZ</name>
<comment type="caution">
    <text evidence="1">The sequence shown here is derived from an EMBL/GenBank/DDBJ whole genome shotgun (WGS) entry which is preliminary data.</text>
</comment>
<reference evidence="1" key="1">
    <citation type="submission" date="2019-08" db="EMBL/GenBank/DDBJ databases">
        <authorList>
            <person name="Kucharzyk K."/>
            <person name="Murdoch R.W."/>
            <person name="Higgins S."/>
            <person name="Loffler F."/>
        </authorList>
    </citation>
    <scope>NUCLEOTIDE SEQUENCE</scope>
</reference>
<dbReference type="EMBL" id="VSSQ01056664">
    <property type="protein sequence ID" value="MPN10508.1"/>
    <property type="molecule type" value="Genomic_DNA"/>
</dbReference>
<gene>
    <name evidence="1" type="ORF">SDC9_157803</name>
</gene>